<dbReference type="Proteomes" id="UP000010799">
    <property type="component" value="Chromosome"/>
</dbReference>
<sequence length="235" mass="26050">MRLNNKLSLITALLIFLVIVKIEPAFSKNTSDNIRTITVIGTGESSVSPDIAILHLTVIRQEKSVIKASNHVTKTTNSFLEMLKNKGIDKKEITSTDFSIDPLYNDKGIITGYNVKHSLKVNVYDMNAIGEILDLGISLGFNSSYDIEFTNKNMSDILNETYKKAVTAAVNKAKLLTEAAGAHLIKVREIHEVNESIPPIYNLRTLSASQDREPMKISSGQSTYSKTIQITFDID</sequence>
<dbReference type="Gene3D" id="3.30.70.2970">
    <property type="entry name" value="Protein of unknown function (DUF541), domain 2"/>
    <property type="match status" value="1"/>
</dbReference>
<dbReference type="AlphaFoldDB" id="L0EY64"/>
<dbReference type="RefSeq" id="WP_015273751.1">
    <property type="nucleotide sequence ID" value="NC_019907.1"/>
</dbReference>
<gene>
    <name evidence="1" type="ordered locus">B488_13340</name>
</gene>
<accession>L0EY64</accession>
<proteinExistence type="predicted"/>
<evidence type="ECO:0000313" key="1">
    <source>
        <dbReference type="EMBL" id="AGA65326.1"/>
    </source>
</evidence>
<dbReference type="Gene3D" id="3.30.110.170">
    <property type="entry name" value="Protein of unknown function (DUF541), domain 1"/>
    <property type="match status" value="1"/>
</dbReference>
<dbReference type="InterPro" id="IPR052022">
    <property type="entry name" value="26kDa_periplasmic_antigen"/>
</dbReference>
<dbReference type="KEGG" id="lcc:B488_13340"/>
<reference evidence="1 2" key="1">
    <citation type="journal article" date="2012" name="Stand. Genomic Sci.">
        <title>Complete genome sequence of Liberibacter crescens BT-1.</title>
        <authorList>
            <person name="Leonard M.T."/>
            <person name="Fagen J.R."/>
            <person name="Davis-Richardson A.G."/>
            <person name="Davis M.J."/>
            <person name="Triplett E.W."/>
        </authorList>
    </citation>
    <scope>NUCLEOTIDE SEQUENCE [LARGE SCALE GENOMIC DNA]</scope>
    <source>
        <strain evidence="1 2">BT-1</strain>
    </source>
</reference>
<dbReference type="GO" id="GO:0006974">
    <property type="term" value="P:DNA damage response"/>
    <property type="evidence" value="ECO:0007669"/>
    <property type="project" value="TreeGrafter"/>
</dbReference>
<protein>
    <recommendedName>
        <fullName evidence="3">Outer membrane protein</fullName>
    </recommendedName>
</protein>
<dbReference type="HOGENOM" id="CLU_080344_4_0_5"/>
<keyword evidence="2" id="KW-1185">Reference proteome</keyword>
<dbReference type="PATRIC" id="fig|1215343.11.peg.1377"/>
<dbReference type="PANTHER" id="PTHR34387">
    <property type="entry name" value="SLR1258 PROTEIN"/>
    <property type="match status" value="1"/>
</dbReference>
<evidence type="ECO:0008006" key="3">
    <source>
        <dbReference type="Google" id="ProtNLM"/>
    </source>
</evidence>
<dbReference type="PANTHER" id="PTHR34387:SF2">
    <property type="entry name" value="SLR1258 PROTEIN"/>
    <property type="match status" value="1"/>
</dbReference>
<dbReference type="EMBL" id="CP003789">
    <property type="protein sequence ID" value="AGA65326.1"/>
    <property type="molecule type" value="Genomic_DNA"/>
</dbReference>
<evidence type="ECO:0000313" key="2">
    <source>
        <dbReference type="Proteomes" id="UP000010799"/>
    </source>
</evidence>
<name>L0EY64_LIBCB</name>
<organism evidence="1 2">
    <name type="scientific">Liberibacter crescens (strain BT-1)</name>
    <dbReference type="NCBI Taxonomy" id="1215343"/>
    <lineage>
        <taxon>Bacteria</taxon>
        <taxon>Pseudomonadati</taxon>
        <taxon>Pseudomonadota</taxon>
        <taxon>Alphaproteobacteria</taxon>
        <taxon>Hyphomicrobiales</taxon>
        <taxon>Rhizobiaceae</taxon>
        <taxon>Liberibacter</taxon>
    </lineage>
</organism>
<dbReference type="eggNOG" id="COG2968">
    <property type="taxonomic scope" value="Bacteria"/>
</dbReference>
<dbReference type="Pfam" id="PF04402">
    <property type="entry name" value="SIMPL"/>
    <property type="match status" value="1"/>
</dbReference>
<dbReference type="InterPro" id="IPR007497">
    <property type="entry name" value="SIMPL/DUF541"/>
</dbReference>